<evidence type="ECO:0000313" key="5">
    <source>
        <dbReference type="Proteomes" id="UP000515847"/>
    </source>
</evidence>
<evidence type="ECO:0000256" key="3">
    <source>
        <dbReference type="SAM" id="Phobius"/>
    </source>
</evidence>
<sequence>MFITLYLIQFFSAMFRRFLKMQRFKTKQLALSGLMAALVMVGTMLIQVPTPTKGYIHIGDSMVYLSGILLGPVAGGLAAALGSLLADVASGYGIYAPATFVIKGLDALVVGYCYHIIARSSSTLTRKTFGYVLGVALGGAIMVGGYLVYETLLYGFATAVLGIVGNITQAAGGGILAFPLLAALEKMNVPQKMKEALIK</sequence>
<proteinExistence type="predicted"/>
<gene>
    <name evidence="4" type="ORF">BR63_14200</name>
</gene>
<feature type="transmembrane region" description="Helical" evidence="3">
    <location>
        <begin position="129"/>
        <end position="149"/>
    </location>
</feature>
<dbReference type="Gene3D" id="1.10.1760.20">
    <property type="match status" value="1"/>
</dbReference>
<keyword evidence="3" id="KW-0472">Membrane</keyword>
<dbReference type="InterPro" id="IPR009825">
    <property type="entry name" value="ECF_substrate-spec-like"/>
</dbReference>
<dbReference type="PANTHER" id="PTHR37815:SF3">
    <property type="entry name" value="UPF0397 PROTEIN SPR0429"/>
    <property type="match status" value="1"/>
</dbReference>
<feature type="transmembrane region" description="Helical" evidence="3">
    <location>
        <begin position="92"/>
        <end position="117"/>
    </location>
</feature>
<keyword evidence="5" id="KW-1185">Reference proteome</keyword>
<feature type="transmembrane region" description="Helical" evidence="3">
    <location>
        <begin position="155"/>
        <end position="184"/>
    </location>
</feature>
<name>A0A7G6E5I6_THEFR</name>
<evidence type="ECO:0000313" key="4">
    <source>
        <dbReference type="EMBL" id="QNB47340.1"/>
    </source>
</evidence>
<dbReference type="AlphaFoldDB" id="A0A7G6E5I6"/>
<dbReference type="PANTHER" id="PTHR37815">
    <property type="entry name" value="UPF0397 PROTEIN BC_2624-RELATED"/>
    <property type="match status" value="1"/>
</dbReference>
<dbReference type="GO" id="GO:0016020">
    <property type="term" value="C:membrane"/>
    <property type="evidence" value="ECO:0007669"/>
    <property type="project" value="InterPro"/>
</dbReference>
<dbReference type="Proteomes" id="UP000515847">
    <property type="component" value="Chromosome"/>
</dbReference>
<reference evidence="4 5" key="1">
    <citation type="journal article" date="2019" name="Front. Microbiol.">
        <title>Thermoanaerosceptrum fracticalcis gen. nov. sp. nov., a Novel Fumarate-Fermenting Microorganism From a Deep Fractured Carbonate Aquifer of the US Great Basin.</title>
        <authorList>
            <person name="Hamilton-Brehm S.D."/>
            <person name="Stewart L.E."/>
            <person name="Zavarin M."/>
            <person name="Caldwell M."/>
            <person name="Lawson P.A."/>
            <person name="Onstott T.C."/>
            <person name="Grzymski J."/>
            <person name="Neveux I."/>
            <person name="Lollar B.S."/>
            <person name="Russell C.E."/>
            <person name="Moser D.P."/>
        </authorList>
    </citation>
    <scope>NUCLEOTIDE SEQUENCE [LARGE SCALE GENOMIC DNA]</scope>
    <source>
        <strain evidence="4 5">DRI-13</strain>
    </source>
</reference>
<feature type="transmembrane region" description="Helical" evidence="3">
    <location>
        <begin position="29"/>
        <end position="50"/>
    </location>
</feature>
<dbReference type="Pfam" id="PF07155">
    <property type="entry name" value="ECF-ribofla_trS"/>
    <property type="match status" value="1"/>
</dbReference>
<keyword evidence="1 3" id="KW-0812">Transmembrane</keyword>
<dbReference type="KEGG" id="tfr:BR63_14200"/>
<keyword evidence="2 3" id="KW-1133">Transmembrane helix</keyword>
<dbReference type="EMBL" id="CP045798">
    <property type="protein sequence ID" value="QNB47340.1"/>
    <property type="molecule type" value="Genomic_DNA"/>
</dbReference>
<feature type="transmembrane region" description="Helical" evidence="3">
    <location>
        <begin position="62"/>
        <end position="86"/>
    </location>
</feature>
<evidence type="ECO:0000256" key="1">
    <source>
        <dbReference type="ARBA" id="ARBA00022692"/>
    </source>
</evidence>
<protein>
    <submittedName>
        <fullName evidence="4">ECF transporter S component</fullName>
    </submittedName>
</protein>
<evidence type="ECO:0000256" key="2">
    <source>
        <dbReference type="ARBA" id="ARBA00022989"/>
    </source>
</evidence>
<organism evidence="4 5">
    <name type="scientific">Thermanaerosceptrum fracticalcis</name>
    <dbReference type="NCBI Taxonomy" id="1712410"/>
    <lineage>
        <taxon>Bacteria</taxon>
        <taxon>Bacillati</taxon>
        <taxon>Bacillota</taxon>
        <taxon>Clostridia</taxon>
        <taxon>Eubacteriales</taxon>
        <taxon>Peptococcaceae</taxon>
        <taxon>Thermanaerosceptrum</taxon>
    </lineage>
</organism>
<accession>A0A7G6E5I6</accession>